<gene>
    <name evidence="2" type="ORF">CINC_LOCUS3448</name>
</gene>
<name>A0A9P0FQL7_CHRIL</name>
<dbReference type="Proteomes" id="UP001154114">
    <property type="component" value="Chromosome 15"/>
</dbReference>
<evidence type="ECO:0000313" key="3">
    <source>
        <dbReference type="Proteomes" id="UP001154114"/>
    </source>
</evidence>
<organism evidence="2 3">
    <name type="scientific">Chrysodeixis includens</name>
    <name type="common">Soybean looper</name>
    <name type="synonym">Pseudoplusia includens</name>
    <dbReference type="NCBI Taxonomy" id="689277"/>
    <lineage>
        <taxon>Eukaryota</taxon>
        <taxon>Metazoa</taxon>
        <taxon>Ecdysozoa</taxon>
        <taxon>Arthropoda</taxon>
        <taxon>Hexapoda</taxon>
        <taxon>Insecta</taxon>
        <taxon>Pterygota</taxon>
        <taxon>Neoptera</taxon>
        <taxon>Endopterygota</taxon>
        <taxon>Lepidoptera</taxon>
        <taxon>Glossata</taxon>
        <taxon>Ditrysia</taxon>
        <taxon>Noctuoidea</taxon>
        <taxon>Noctuidae</taxon>
        <taxon>Plusiinae</taxon>
        <taxon>Chrysodeixis</taxon>
    </lineage>
</organism>
<keyword evidence="1" id="KW-0812">Transmembrane</keyword>
<feature type="transmembrane region" description="Helical" evidence="1">
    <location>
        <begin position="27"/>
        <end position="48"/>
    </location>
</feature>
<evidence type="ECO:0000256" key="1">
    <source>
        <dbReference type="SAM" id="Phobius"/>
    </source>
</evidence>
<keyword evidence="1" id="KW-1133">Transmembrane helix</keyword>
<keyword evidence="3" id="KW-1185">Reference proteome</keyword>
<accession>A0A9P0FQL7</accession>
<proteinExistence type="predicted"/>
<dbReference type="AlphaFoldDB" id="A0A9P0FQL7"/>
<evidence type="ECO:0000313" key="2">
    <source>
        <dbReference type="EMBL" id="CAH0586958.1"/>
    </source>
</evidence>
<dbReference type="OrthoDB" id="10373315at2759"/>
<dbReference type="EMBL" id="LR824018">
    <property type="protein sequence ID" value="CAH0586958.1"/>
    <property type="molecule type" value="Genomic_DNA"/>
</dbReference>
<reference evidence="2" key="1">
    <citation type="submission" date="2021-12" db="EMBL/GenBank/DDBJ databases">
        <authorList>
            <person name="King R."/>
        </authorList>
    </citation>
    <scope>NUCLEOTIDE SEQUENCE</scope>
</reference>
<sequence length="210" mass="24230">MWYLPESFHIGRNSHPQLTLTDRLGEFFALVSVAFVSITLLFLSLFIFSVKASLIQELCKALRVKRDRQVCNSRDSCAYDMQCVKAEEHMDRLKSLQQCKHRMYSKSFAKQRTQNAAEIKIFTQPLLTQTRLCLEGGITSSQENKLLSNHKNNKDMIIIRCILPKLDKGSVSELYRDLIKTPLIFSIIHRLLMFLTFCSSYTADVEIVKS</sequence>
<keyword evidence="1" id="KW-0472">Membrane</keyword>
<protein>
    <submittedName>
        <fullName evidence="2">Uncharacterized protein</fullName>
    </submittedName>
</protein>